<keyword evidence="3 8" id="KW-0699">rRNA-binding</keyword>
<dbReference type="PANTHER" id="PTHR33398">
    <property type="entry name" value="30S RIBOSOMAL PROTEIN S20"/>
    <property type="match status" value="1"/>
</dbReference>
<organism evidence="10 11">
    <name type="scientific">Blastochloris viridis</name>
    <name type="common">Rhodopseudomonas viridis</name>
    <dbReference type="NCBI Taxonomy" id="1079"/>
    <lineage>
        <taxon>Bacteria</taxon>
        <taxon>Pseudomonadati</taxon>
        <taxon>Pseudomonadota</taxon>
        <taxon>Alphaproteobacteria</taxon>
        <taxon>Hyphomicrobiales</taxon>
        <taxon>Blastochloridaceae</taxon>
        <taxon>Blastochloris</taxon>
    </lineage>
</organism>
<dbReference type="GO" id="GO:0070181">
    <property type="term" value="F:small ribosomal subunit rRNA binding"/>
    <property type="evidence" value="ECO:0007669"/>
    <property type="project" value="TreeGrafter"/>
</dbReference>
<evidence type="ECO:0000256" key="2">
    <source>
        <dbReference type="ARBA" id="ARBA00007634"/>
    </source>
</evidence>
<evidence type="ECO:0000256" key="4">
    <source>
        <dbReference type="ARBA" id="ARBA00022884"/>
    </source>
</evidence>
<dbReference type="Pfam" id="PF01649">
    <property type="entry name" value="Ribosomal_S20p"/>
    <property type="match status" value="1"/>
</dbReference>
<evidence type="ECO:0000256" key="6">
    <source>
        <dbReference type="ARBA" id="ARBA00023274"/>
    </source>
</evidence>
<dbReference type="GO" id="GO:0015935">
    <property type="term" value="C:small ribosomal subunit"/>
    <property type="evidence" value="ECO:0007669"/>
    <property type="project" value="TreeGrafter"/>
</dbReference>
<evidence type="ECO:0000313" key="11">
    <source>
        <dbReference type="Proteomes" id="UP000320948"/>
    </source>
</evidence>
<keyword evidence="5 8" id="KW-0689">Ribosomal protein</keyword>
<keyword evidence="6 8" id="KW-0687">Ribonucleoprotein</keyword>
<dbReference type="HAMAP" id="MF_00500">
    <property type="entry name" value="Ribosomal_bS20"/>
    <property type="match status" value="1"/>
</dbReference>
<comment type="similarity">
    <text evidence="2 8">Belongs to the bacterial ribosomal protein bS20 family.</text>
</comment>
<dbReference type="Proteomes" id="UP000320948">
    <property type="component" value="Unassembled WGS sequence"/>
</dbReference>
<evidence type="ECO:0000256" key="3">
    <source>
        <dbReference type="ARBA" id="ARBA00022730"/>
    </source>
</evidence>
<dbReference type="SUPFAM" id="SSF46992">
    <property type="entry name" value="Ribosomal protein S20"/>
    <property type="match status" value="1"/>
</dbReference>
<sequence>MAHNNQQRKRIRQDAKRYAANSAARSRVSTFVKKFETALKGGNTTDIATTFKSAMSELAKAAQNGSINRHAAARKVSRLAARIKATASAK</sequence>
<protein>
    <recommendedName>
        <fullName evidence="7 8">Small ribosomal subunit protein bS20</fullName>
    </recommendedName>
</protein>
<dbReference type="InterPro" id="IPR002583">
    <property type="entry name" value="Ribosomal_bS20"/>
</dbReference>
<gene>
    <name evidence="8" type="primary">rpsT</name>
    <name evidence="10" type="ORF">DI628_05380</name>
</gene>
<comment type="function">
    <text evidence="1 8">Binds directly to 16S ribosomal RNA.</text>
</comment>
<proteinExistence type="inferred from homology"/>
<dbReference type="PANTHER" id="PTHR33398:SF1">
    <property type="entry name" value="SMALL RIBOSOMAL SUBUNIT PROTEIN BS20C"/>
    <property type="match status" value="1"/>
</dbReference>
<evidence type="ECO:0000256" key="8">
    <source>
        <dbReference type="HAMAP-Rule" id="MF_00500"/>
    </source>
</evidence>
<accession>A0A6N4RB02</accession>
<feature type="compositionally biased region" description="Basic residues" evidence="9">
    <location>
        <begin position="1"/>
        <end position="11"/>
    </location>
</feature>
<comment type="caution">
    <text evidence="10">The sequence shown here is derived from an EMBL/GenBank/DDBJ whole genome shotgun (WGS) entry which is preliminary data.</text>
</comment>
<evidence type="ECO:0000256" key="1">
    <source>
        <dbReference type="ARBA" id="ARBA00003134"/>
    </source>
</evidence>
<keyword evidence="4 8" id="KW-0694">RNA-binding</keyword>
<dbReference type="NCBIfam" id="TIGR00029">
    <property type="entry name" value="S20"/>
    <property type="match status" value="1"/>
</dbReference>
<evidence type="ECO:0000256" key="7">
    <source>
        <dbReference type="ARBA" id="ARBA00035136"/>
    </source>
</evidence>
<dbReference type="EMBL" id="VAFM01000001">
    <property type="protein sequence ID" value="TKW62051.1"/>
    <property type="molecule type" value="Genomic_DNA"/>
</dbReference>
<dbReference type="GO" id="GO:0006412">
    <property type="term" value="P:translation"/>
    <property type="evidence" value="ECO:0007669"/>
    <property type="project" value="UniProtKB-UniRule"/>
</dbReference>
<reference evidence="10 11" key="1">
    <citation type="journal article" date="2017" name="Nat. Commun.">
        <title>In situ click chemistry generation of cyclooxygenase-2 inhibitors.</title>
        <authorList>
            <person name="Bhardwaj A."/>
            <person name="Kaur J."/>
            <person name="Wuest M."/>
            <person name="Wuest F."/>
        </authorList>
    </citation>
    <scope>NUCLEOTIDE SEQUENCE [LARGE SCALE GENOMIC DNA]</scope>
    <source>
        <strain evidence="10">S2_018_000_R2_106</strain>
    </source>
</reference>
<name>A0A6N4RB02_BLAVI</name>
<feature type="region of interest" description="Disordered" evidence="9">
    <location>
        <begin position="1"/>
        <end position="23"/>
    </location>
</feature>
<dbReference type="GO" id="GO:0003735">
    <property type="term" value="F:structural constituent of ribosome"/>
    <property type="evidence" value="ECO:0007669"/>
    <property type="project" value="InterPro"/>
</dbReference>
<evidence type="ECO:0000313" key="10">
    <source>
        <dbReference type="EMBL" id="TKW62051.1"/>
    </source>
</evidence>
<evidence type="ECO:0000256" key="9">
    <source>
        <dbReference type="SAM" id="MobiDB-lite"/>
    </source>
</evidence>
<evidence type="ECO:0000256" key="5">
    <source>
        <dbReference type="ARBA" id="ARBA00022980"/>
    </source>
</evidence>
<dbReference type="AlphaFoldDB" id="A0A6N4RB02"/>
<dbReference type="Gene3D" id="1.20.58.110">
    <property type="entry name" value="Ribosomal protein S20"/>
    <property type="match status" value="1"/>
</dbReference>
<dbReference type="InterPro" id="IPR036510">
    <property type="entry name" value="Ribosomal_bS20_sf"/>
</dbReference>